<reference evidence="4" key="1">
    <citation type="submission" date="2020-01" db="EMBL/GenBank/DDBJ databases">
        <authorList>
            <person name="Meier V. D."/>
            <person name="Meier V D."/>
        </authorList>
    </citation>
    <scope>NUCLEOTIDE SEQUENCE</scope>
    <source>
        <strain evidence="4">HLG_WM_MAG_09</strain>
    </source>
</reference>
<accession>A0A6S6UDF4</accession>
<sequence length="146" mass="16300">MNGSIFNFSDNLFNELEQLQNQLNRRSIVSNIRPVARGTFPAINLGSTPTSVEVYAFVPGVDASTLDIQMDKNLLTLQGERNLDIPTDNDASTVYAQERFSGKFKRVITLPDDVDVNNVSATCKEGVLKISILRRKETLPTRIEIK</sequence>
<comment type="similarity">
    <text evidence="1 2">Belongs to the small heat shock protein (HSP20) family.</text>
</comment>
<dbReference type="PROSITE" id="PS01031">
    <property type="entry name" value="SHSP"/>
    <property type="match status" value="1"/>
</dbReference>
<evidence type="ECO:0000259" key="3">
    <source>
        <dbReference type="PROSITE" id="PS01031"/>
    </source>
</evidence>
<feature type="domain" description="SHSP" evidence="3">
    <location>
        <begin position="34"/>
        <end position="146"/>
    </location>
</feature>
<name>A0A6S6UDF4_9GAMM</name>
<dbReference type="CDD" id="cd06464">
    <property type="entry name" value="ACD_sHsps-like"/>
    <property type="match status" value="1"/>
</dbReference>
<proteinExistence type="inferred from homology"/>
<dbReference type="SUPFAM" id="SSF49764">
    <property type="entry name" value="HSP20-like chaperones"/>
    <property type="match status" value="1"/>
</dbReference>
<evidence type="ECO:0000256" key="1">
    <source>
        <dbReference type="PROSITE-ProRule" id="PRU00285"/>
    </source>
</evidence>
<gene>
    <name evidence="4" type="ORF">HELGO_WM23547</name>
</gene>
<dbReference type="InterPro" id="IPR002068">
    <property type="entry name" value="A-crystallin/Hsp20_dom"/>
</dbReference>
<dbReference type="EMBL" id="CACVAT010000552">
    <property type="protein sequence ID" value="CAA6829868.1"/>
    <property type="molecule type" value="Genomic_DNA"/>
</dbReference>
<dbReference type="Pfam" id="PF00011">
    <property type="entry name" value="HSP20"/>
    <property type="match status" value="1"/>
</dbReference>
<dbReference type="InterPro" id="IPR008978">
    <property type="entry name" value="HSP20-like_chaperone"/>
</dbReference>
<evidence type="ECO:0000313" key="4">
    <source>
        <dbReference type="EMBL" id="CAA6829868.1"/>
    </source>
</evidence>
<evidence type="ECO:0000256" key="2">
    <source>
        <dbReference type="RuleBase" id="RU003616"/>
    </source>
</evidence>
<dbReference type="PANTHER" id="PTHR11527">
    <property type="entry name" value="HEAT-SHOCK PROTEIN 20 FAMILY MEMBER"/>
    <property type="match status" value="1"/>
</dbReference>
<organism evidence="4">
    <name type="scientific">uncultured Thiotrichaceae bacterium</name>
    <dbReference type="NCBI Taxonomy" id="298394"/>
    <lineage>
        <taxon>Bacteria</taxon>
        <taxon>Pseudomonadati</taxon>
        <taxon>Pseudomonadota</taxon>
        <taxon>Gammaproteobacteria</taxon>
        <taxon>Thiotrichales</taxon>
        <taxon>Thiotrichaceae</taxon>
        <taxon>environmental samples</taxon>
    </lineage>
</organism>
<keyword evidence="4" id="KW-0346">Stress response</keyword>
<dbReference type="InterPro" id="IPR031107">
    <property type="entry name" value="Small_HSP"/>
</dbReference>
<dbReference type="Gene3D" id="2.60.40.790">
    <property type="match status" value="1"/>
</dbReference>
<protein>
    <submittedName>
        <fullName evidence="4">Molecular chaperone (Small heat shock protein)</fullName>
    </submittedName>
</protein>
<dbReference type="AlphaFoldDB" id="A0A6S6UDF4"/>